<comment type="caution">
    <text evidence="1">The sequence shown here is derived from an EMBL/GenBank/DDBJ whole genome shotgun (WGS) entry which is preliminary data.</text>
</comment>
<accession>A0A368F817</accession>
<protein>
    <submittedName>
        <fullName evidence="1">Uncharacterized protein</fullName>
    </submittedName>
</protein>
<gene>
    <name evidence="1" type="ORF">ANCCAN_26016</name>
</gene>
<dbReference type="Proteomes" id="UP000252519">
    <property type="component" value="Unassembled WGS sequence"/>
</dbReference>
<reference evidence="1 2" key="1">
    <citation type="submission" date="2014-10" db="EMBL/GenBank/DDBJ databases">
        <title>Draft genome of the hookworm Ancylostoma caninum.</title>
        <authorList>
            <person name="Mitreva M."/>
        </authorList>
    </citation>
    <scope>NUCLEOTIDE SEQUENCE [LARGE SCALE GENOMIC DNA]</scope>
    <source>
        <strain evidence="1 2">Baltimore</strain>
    </source>
</reference>
<dbReference type="AlphaFoldDB" id="A0A368F817"/>
<evidence type="ECO:0000313" key="1">
    <source>
        <dbReference type="EMBL" id="RCN28243.1"/>
    </source>
</evidence>
<sequence>MVAMKILGTACDVSVLRDLEESGVNGLPSQHLDVEVNYSLQVHGKRSRIQLLDLVIGGYM</sequence>
<evidence type="ECO:0000313" key="2">
    <source>
        <dbReference type="Proteomes" id="UP000252519"/>
    </source>
</evidence>
<dbReference type="EMBL" id="JOJR01002835">
    <property type="protein sequence ID" value="RCN28243.1"/>
    <property type="molecule type" value="Genomic_DNA"/>
</dbReference>
<proteinExistence type="predicted"/>
<keyword evidence="2" id="KW-1185">Reference proteome</keyword>
<name>A0A368F817_ANCCA</name>
<organism evidence="1 2">
    <name type="scientific">Ancylostoma caninum</name>
    <name type="common">Dog hookworm</name>
    <dbReference type="NCBI Taxonomy" id="29170"/>
    <lineage>
        <taxon>Eukaryota</taxon>
        <taxon>Metazoa</taxon>
        <taxon>Ecdysozoa</taxon>
        <taxon>Nematoda</taxon>
        <taxon>Chromadorea</taxon>
        <taxon>Rhabditida</taxon>
        <taxon>Rhabditina</taxon>
        <taxon>Rhabditomorpha</taxon>
        <taxon>Strongyloidea</taxon>
        <taxon>Ancylostomatidae</taxon>
        <taxon>Ancylostomatinae</taxon>
        <taxon>Ancylostoma</taxon>
    </lineage>
</organism>